<evidence type="ECO:0000313" key="1">
    <source>
        <dbReference type="EMBL" id="SEB00122.1"/>
    </source>
</evidence>
<protein>
    <submittedName>
        <fullName evidence="1">Uncharacterized protein</fullName>
    </submittedName>
</protein>
<dbReference type="Proteomes" id="UP000198584">
    <property type="component" value="Unassembled WGS sequence"/>
</dbReference>
<name>A0A1H4FUC9_9BACI</name>
<dbReference type="OrthoDB" id="2972150at2"/>
<organism evidence="1 2">
    <name type="scientific">Thalassobacillus cyri</name>
    <dbReference type="NCBI Taxonomy" id="571932"/>
    <lineage>
        <taxon>Bacteria</taxon>
        <taxon>Bacillati</taxon>
        <taxon>Bacillota</taxon>
        <taxon>Bacilli</taxon>
        <taxon>Bacillales</taxon>
        <taxon>Bacillaceae</taxon>
        <taxon>Thalassobacillus</taxon>
    </lineage>
</organism>
<evidence type="ECO:0000313" key="2">
    <source>
        <dbReference type="Proteomes" id="UP000198584"/>
    </source>
</evidence>
<accession>A0A1H4FUC9</accession>
<keyword evidence="2" id="KW-1185">Reference proteome</keyword>
<sequence length="62" mass="7091">MIWLMFLVPLALLIAIAIYIEKRGNKAVADADMTIQDKEMLTEEYLDRSAQSEVHSPKNKNI</sequence>
<reference evidence="1 2" key="1">
    <citation type="submission" date="2016-10" db="EMBL/GenBank/DDBJ databases">
        <authorList>
            <person name="de Groot N.N."/>
        </authorList>
    </citation>
    <scope>NUCLEOTIDE SEQUENCE [LARGE SCALE GENOMIC DNA]</scope>
    <source>
        <strain evidence="1 2">CCM7597</strain>
    </source>
</reference>
<gene>
    <name evidence="1" type="ORF">SAMN05421743_11298</name>
</gene>
<dbReference type="EMBL" id="FNQR01000012">
    <property type="protein sequence ID" value="SEB00122.1"/>
    <property type="molecule type" value="Genomic_DNA"/>
</dbReference>
<dbReference type="AlphaFoldDB" id="A0A1H4FUC9"/>
<dbReference type="RefSeq" id="WP_093045685.1">
    <property type="nucleotide sequence ID" value="NZ_FNQR01000012.1"/>
</dbReference>
<proteinExistence type="predicted"/>